<proteinExistence type="inferred from homology"/>
<dbReference type="eggNOG" id="COG0564">
    <property type="taxonomic scope" value="Bacteria"/>
</dbReference>
<sequence length="302" mass="34805">MKFSWIYPLKESYQVKTFLRTKGVSRGLLAKVKFQGGKITVNHQEVNAIFYLKENDLVEMTVPDEEGYETTFPAEHPIDIVYEDEHYLIVNKPYGVVSIPSQVHPEGSMANRVKGYYCRQNYKDQVVHIVTRLDRDTTGLMLFAKHGYAHALMDNALRERTLLKHYSALVTGNVANDHGKIEAPIGRPTDSIIKRIVTPNGRTALTEYWVKERYQEATLVDIQLHTGRTHQIRVHFAHIGHPLVGDDLYGGVHDQWLSRQALHCHELQFIHPFTMEKTLVTAPYPIDMQQWTENMSITKMNH</sequence>
<evidence type="ECO:0000256" key="1">
    <source>
        <dbReference type="ARBA" id="ARBA00000073"/>
    </source>
</evidence>
<dbReference type="PANTHER" id="PTHR21600:SF35">
    <property type="entry name" value="PSEUDOURIDINE SYNTHASE"/>
    <property type="match status" value="1"/>
</dbReference>
<name>A0A0R2HUI1_CARDV</name>
<gene>
    <name evidence="7" type="ORF">IV74_GL001451</name>
</gene>
<dbReference type="CDD" id="cd02869">
    <property type="entry name" value="PseudoU_synth_RluA_like"/>
    <property type="match status" value="1"/>
</dbReference>
<dbReference type="GO" id="GO:0009982">
    <property type="term" value="F:pseudouridine synthase activity"/>
    <property type="evidence" value="ECO:0007669"/>
    <property type="project" value="InterPro"/>
</dbReference>
<dbReference type="RefSeq" id="WP_034570376.1">
    <property type="nucleotide sequence ID" value="NZ_JQBS01000032.1"/>
</dbReference>
<dbReference type="Pfam" id="PF00849">
    <property type="entry name" value="PseudoU_synth_2"/>
    <property type="match status" value="1"/>
</dbReference>
<dbReference type="PANTHER" id="PTHR21600">
    <property type="entry name" value="MITOCHONDRIAL RNA PSEUDOURIDINE SYNTHASE"/>
    <property type="match status" value="1"/>
</dbReference>
<comment type="function">
    <text evidence="5">Responsible for synthesis of pseudouridine from uracil.</text>
</comment>
<dbReference type="InterPro" id="IPR020103">
    <property type="entry name" value="PsdUridine_synth_cat_dom_sf"/>
</dbReference>
<evidence type="ECO:0000256" key="5">
    <source>
        <dbReference type="RuleBase" id="RU362028"/>
    </source>
</evidence>
<reference evidence="7 8" key="1">
    <citation type="journal article" date="2015" name="Genome Announc.">
        <title>Expanding the biotechnology potential of lactobacilli through comparative genomics of 213 strains and associated genera.</title>
        <authorList>
            <person name="Sun Z."/>
            <person name="Harris H.M."/>
            <person name="McCann A."/>
            <person name="Guo C."/>
            <person name="Argimon S."/>
            <person name="Zhang W."/>
            <person name="Yang X."/>
            <person name="Jeffery I.B."/>
            <person name="Cooney J.C."/>
            <person name="Kagawa T.F."/>
            <person name="Liu W."/>
            <person name="Song Y."/>
            <person name="Salvetti E."/>
            <person name="Wrobel A."/>
            <person name="Rasinkangas P."/>
            <person name="Parkhill J."/>
            <person name="Rea M.C."/>
            <person name="O'Sullivan O."/>
            <person name="Ritari J."/>
            <person name="Douillard F.P."/>
            <person name="Paul Ross R."/>
            <person name="Yang R."/>
            <person name="Briner A.E."/>
            <person name="Felis G.E."/>
            <person name="de Vos W.M."/>
            <person name="Barrangou R."/>
            <person name="Klaenhammer T.R."/>
            <person name="Caufield P.W."/>
            <person name="Cui Y."/>
            <person name="Zhang H."/>
            <person name="O'Toole P.W."/>
        </authorList>
    </citation>
    <scope>NUCLEOTIDE SEQUENCE [LARGE SCALE GENOMIC DNA]</scope>
    <source>
        <strain evidence="7 8">DSM 20623</strain>
    </source>
</reference>
<comment type="caution">
    <text evidence="7">The sequence shown here is derived from an EMBL/GenBank/DDBJ whole genome shotgun (WGS) entry which is preliminary data.</text>
</comment>
<dbReference type="EMBL" id="JQBS01000032">
    <property type="protein sequence ID" value="KRN56337.1"/>
    <property type="molecule type" value="Genomic_DNA"/>
</dbReference>
<keyword evidence="3 5" id="KW-0413">Isomerase</keyword>
<evidence type="ECO:0000313" key="7">
    <source>
        <dbReference type="EMBL" id="KRN56337.1"/>
    </source>
</evidence>
<dbReference type="EC" id="5.4.99.-" evidence="5"/>
<dbReference type="FunFam" id="3.30.2350.10:FF:000005">
    <property type="entry name" value="Pseudouridine synthase"/>
    <property type="match status" value="1"/>
</dbReference>
<organism evidence="7 8">
    <name type="scientific">Carnobacterium divergens DSM 20623</name>
    <dbReference type="NCBI Taxonomy" id="1449336"/>
    <lineage>
        <taxon>Bacteria</taxon>
        <taxon>Bacillati</taxon>
        <taxon>Bacillota</taxon>
        <taxon>Bacilli</taxon>
        <taxon>Lactobacillales</taxon>
        <taxon>Carnobacteriaceae</taxon>
        <taxon>Carnobacterium</taxon>
    </lineage>
</organism>
<evidence type="ECO:0000313" key="8">
    <source>
        <dbReference type="Proteomes" id="UP000051658"/>
    </source>
</evidence>
<dbReference type="InterPro" id="IPR050188">
    <property type="entry name" value="RluA_PseudoU_synthase"/>
</dbReference>
<evidence type="ECO:0000256" key="3">
    <source>
        <dbReference type="ARBA" id="ARBA00023235"/>
    </source>
</evidence>
<keyword evidence="8" id="KW-1185">Reference proteome</keyword>
<dbReference type="Gene3D" id="3.30.2350.10">
    <property type="entry name" value="Pseudouridine synthase"/>
    <property type="match status" value="1"/>
</dbReference>
<dbReference type="GO" id="GO:0003723">
    <property type="term" value="F:RNA binding"/>
    <property type="evidence" value="ECO:0007669"/>
    <property type="project" value="InterPro"/>
</dbReference>
<dbReference type="PATRIC" id="fig|1449336.4.peg.1481"/>
<accession>A0A0R2HUI1</accession>
<dbReference type="GO" id="GO:0000455">
    <property type="term" value="P:enzyme-directed rRNA pseudouridine synthesis"/>
    <property type="evidence" value="ECO:0007669"/>
    <property type="project" value="TreeGrafter"/>
</dbReference>
<evidence type="ECO:0000259" key="6">
    <source>
        <dbReference type="Pfam" id="PF00849"/>
    </source>
</evidence>
<dbReference type="InterPro" id="IPR006145">
    <property type="entry name" value="PsdUridine_synth_RsuA/RluA"/>
</dbReference>
<comment type="catalytic activity">
    <reaction evidence="1 5">
        <text>a uridine in RNA = a pseudouridine in RNA</text>
        <dbReference type="Rhea" id="RHEA:48348"/>
        <dbReference type="Rhea" id="RHEA-COMP:12068"/>
        <dbReference type="Rhea" id="RHEA-COMP:12069"/>
        <dbReference type="ChEBI" id="CHEBI:65314"/>
        <dbReference type="ChEBI" id="CHEBI:65315"/>
    </reaction>
</comment>
<dbReference type="InterPro" id="IPR006225">
    <property type="entry name" value="PsdUridine_synth_RluC/D"/>
</dbReference>
<dbReference type="AlphaFoldDB" id="A0A0R2HUI1"/>
<dbReference type="Proteomes" id="UP000051658">
    <property type="component" value="Unassembled WGS sequence"/>
</dbReference>
<dbReference type="InterPro" id="IPR006224">
    <property type="entry name" value="PsdUridine_synth_RluA-like_CS"/>
</dbReference>
<dbReference type="PROSITE" id="PS01129">
    <property type="entry name" value="PSI_RLU"/>
    <property type="match status" value="1"/>
</dbReference>
<dbReference type="SUPFAM" id="SSF55120">
    <property type="entry name" value="Pseudouridine synthase"/>
    <property type="match status" value="1"/>
</dbReference>
<feature type="domain" description="Pseudouridine synthase RsuA/RluA-like" evidence="6">
    <location>
        <begin position="86"/>
        <end position="238"/>
    </location>
</feature>
<protein>
    <recommendedName>
        <fullName evidence="5">Pseudouridine synthase</fullName>
        <ecNumber evidence="5">5.4.99.-</ecNumber>
    </recommendedName>
</protein>
<dbReference type="GO" id="GO:0140098">
    <property type="term" value="F:catalytic activity, acting on RNA"/>
    <property type="evidence" value="ECO:0007669"/>
    <property type="project" value="UniProtKB-ARBA"/>
</dbReference>
<evidence type="ECO:0000256" key="2">
    <source>
        <dbReference type="ARBA" id="ARBA00010876"/>
    </source>
</evidence>
<evidence type="ECO:0000256" key="4">
    <source>
        <dbReference type="PIRSR" id="PIRSR606225-1"/>
    </source>
</evidence>
<feature type="active site" evidence="4">
    <location>
        <position position="134"/>
    </location>
</feature>
<dbReference type="NCBIfam" id="TIGR00005">
    <property type="entry name" value="rluA_subfam"/>
    <property type="match status" value="1"/>
</dbReference>
<comment type="similarity">
    <text evidence="2 5">Belongs to the pseudouridine synthase RluA family.</text>
</comment>
<dbReference type="GeneID" id="89588598"/>